<dbReference type="Pfam" id="PF00512">
    <property type="entry name" value="HisKA"/>
    <property type="match status" value="1"/>
</dbReference>
<protein>
    <recommendedName>
        <fullName evidence="2">histidine kinase</fullName>
        <ecNumber evidence="2">2.7.13.3</ecNumber>
    </recommendedName>
</protein>
<dbReference type="Pfam" id="PF02518">
    <property type="entry name" value="HATPase_c"/>
    <property type="match status" value="1"/>
</dbReference>
<feature type="modified residue" description="4-aspartylphosphate" evidence="4">
    <location>
        <position position="1332"/>
    </location>
</feature>
<feature type="compositionally biased region" description="Polar residues" evidence="6">
    <location>
        <begin position="1258"/>
        <end position="1268"/>
    </location>
</feature>
<dbReference type="SUPFAM" id="SSF47384">
    <property type="entry name" value="Homodimeric domain of signal transducing histidine kinase"/>
    <property type="match status" value="1"/>
</dbReference>
<dbReference type="Gene3D" id="2.130.10.10">
    <property type="entry name" value="YVTN repeat-like/Quinoprotein amine dehydrogenase"/>
    <property type="match status" value="4"/>
</dbReference>
<dbReference type="STRING" id="1297742.A176_007332"/>
<evidence type="ECO:0000256" key="4">
    <source>
        <dbReference type="PROSITE-ProRule" id="PRU00169"/>
    </source>
</evidence>
<feature type="domain" description="Histidine kinase" evidence="7">
    <location>
        <begin position="837"/>
        <end position="1063"/>
    </location>
</feature>
<dbReference type="PROSITE" id="PS50110">
    <property type="entry name" value="RESPONSE_REGULATORY"/>
    <property type="match status" value="1"/>
</dbReference>
<dbReference type="Gene3D" id="3.40.50.2300">
    <property type="match status" value="1"/>
</dbReference>
<evidence type="ECO:0000256" key="6">
    <source>
        <dbReference type="SAM" id="MobiDB-lite"/>
    </source>
</evidence>
<dbReference type="KEGG" id="mym:A176_007332"/>
<dbReference type="InterPro" id="IPR005467">
    <property type="entry name" value="His_kinase_dom"/>
</dbReference>
<dbReference type="PANTHER" id="PTHR43547">
    <property type="entry name" value="TWO-COMPONENT HISTIDINE KINASE"/>
    <property type="match status" value="1"/>
</dbReference>
<dbReference type="SUPFAM" id="SSF52172">
    <property type="entry name" value="CheY-like"/>
    <property type="match status" value="1"/>
</dbReference>
<dbReference type="InterPro" id="IPR003594">
    <property type="entry name" value="HATPase_dom"/>
</dbReference>
<dbReference type="Pfam" id="PF00072">
    <property type="entry name" value="Response_reg"/>
    <property type="match status" value="1"/>
</dbReference>
<dbReference type="PANTHER" id="PTHR43547:SF2">
    <property type="entry name" value="HYBRID SIGNAL TRANSDUCTION HISTIDINE KINASE C"/>
    <property type="match status" value="1"/>
</dbReference>
<dbReference type="InterPro" id="IPR011006">
    <property type="entry name" value="CheY-like_superfamily"/>
</dbReference>
<accession>A0A0H4X9Z3</accession>
<feature type="compositionally biased region" description="Low complexity" evidence="6">
    <location>
        <begin position="1139"/>
        <end position="1155"/>
    </location>
</feature>
<gene>
    <name evidence="9" type="ORF">A176_007332</name>
</gene>
<dbReference type="InterPro" id="IPR004358">
    <property type="entry name" value="Sig_transdc_His_kin-like_C"/>
</dbReference>
<dbReference type="CDD" id="cd00082">
    <property type="entry name" value="HisKA"/>
    <property type="match status" value="1"/>
</dbReference>
<dbReference type="PROSITE" id="PS50109">
    <property type="entry name" value="HIS_KIN"/>
    <property type="match status" value="1"/>
</dbReference>
<dbReference type="InterPro" id="IPR001789">
    <property type="entry name" value="Sig_transdc_resp-reg_receiver"/>
</dbReference>
<dbReference type="Gene3D" id="2.60.40.10">
    <property type="entry name" value="Immunoglobulins"/>
    <property type="match status" value="1"/>
</dbReference>
<comment type="catalytic activity">
    <reaction evidence="1">
        <text>ATP + protein L-histidine = ADP + protein N-phospho-L-histidine.</text>
        <dbReference type="EC" id="2.7.13.3"/>
    </reaction>
</comment>
<dbReference type="CDD" id="cd00156">
    <property type="entry name" value="REC"/>
    <property type="match status" value="1"/>
</dbReference>
<dbReference type="RefSeq" id="WP_002633975.1">
    <property type="nucleotide sequence ID" value="NZ_CP012109.1"/>
</dbReference>
<dbReference type="Pfam" id="PF07495">
    <property type="entry name" value="Y_Y_Y"/>
    <property type="match status" value="1"/>
</dbReference>
<feature type="compositionally biased region" description="Basic and acidic residues" evidence="6">
    <location>
        <begin position="1181"/>
        <end position="1196"/>
    </location>
</feature>
<keyword evidence="3 4" id="KW-0597">Phosphoprotein</keyword>
<dbReference type="InterPro" id="IPR013783">
    <property type="entry name" value="Ig-like_fold"/>
</dbReference>
<dbReference type="Pfam" id="PF07494">
    <property type="entry name" value="Reg_prop"/>
    <property type="match status" value="8"/>
</dbReference>
<dbReference type="InterPro" id="IPR003661">
    <property type="entry name" value="HisK_dim/P_dom"/>
</dbReference>
<dbReference type="GO" id="GO:0000155">
    <property type="term" value="F:phosphorelay sensor kinase activity"/>
    <property type="evidence" value="ECO:0007669"/>
    <property type="project" value="InterPro"/>
</dbReference>
<dbReference type="InterPro" id="IPR015943">
    <property type="entry name" value="WD40/YVTN_repeat-like_dom_sf"/>
</dbReference>
<dbReference type="SMART" id="SM00388">
    <property type="entry name" value="HisKA"/>
    <property type="match status" value="1"/>
</dbReference>
<dbReference type="EMBL" id="CP012109">
    <property type="protein sequence ID" value="AKQ70420.1"/>
    <property type="molecule type" value="Genomic_DNA"/>
</dbReference>
<dbReference type="Gene3D" id="1.10.287.130">
    <property type="match status" value="1"/>
</dbReference>
<dbReference type="eggNOG" id="COG4191">
    <property type="taxonomic scope" value="Bacteria"/>
</dbReference>
<name>A0A0H4X9Z3_9BACT</name>
<evidence type="ECO:0000256" key="2">
    <source>
        <dbReference type="ARBA" id="ARBA00012438"/>
    </source>
</evidence>
<evidence type="ECO:0000259" key="8">
    <source>
        <dbReference type="PROSITE" id="PS50110"/>
    </source>
</evidence>
<feature type="region of interest" description="Disordered" evidence="6">
    <location>
        <begin position="1086"/>
        <end position="1278"/>
    </location>
</feature>
<dbReference type="Proteomes" id="UP000009026">
    <property type="component" value="Chromosome"/>
</dbReference>
<proteinExistence type="predicted"/>
<evidence type="ECO:0000313" key="10">
    <source>
        <dbReference type="Proteomes" id="UP000009026"/>
    </source>
</evidence>
<keyword evidence="5" id="KW-0175">Coiled coil</keyword>
<evidence type="ECO:0000256" key="5">
    <source>
        <dbReference type="SAM" id="Coils"/>
    </source>
</evidence>
<dbReference type="InterPro" id="IPR036890">
    <property type="entry name" value="HATPase_C_sf"/>
</dbReference>
<dbReference type="PATRIC" id="fig|1297742.4.peg.7460"/>
<feature type="coiled-coil region" evidence="5">
    <location>
        <begin position="791"/>
        <end position="825"/>
    </location>
</feature>
<sequence>MRTPGQRARASWRGFIGWFFLAGLVLATPGMALDPQRRVSQYSQDVWRSDEGLPQNSLLSMVQTRDGYLWVGTWEGLARFDGARFTVFDKRNTPELRNHTIKALVEDASGTLWVGTDQGLVAYRQGRFERSPGAAAALEGARVETLVAGDGVLWVGTTTGLWQVPRGEGVARQYTVADGLPAARITALTRGERTALWVGTPEGLVRLVDGSVVPAPFPFPGPDPRPHVTALRRDAMGVLWVGSQEGLYAWNGVVARRYTPDEGLPSLSVNALYADGDGNLWVGTQRGGLTRHNAKGFSEPVPGMKWMAESAVLSLLEDRNGHLWVGTYSGLMRLRDGPFATYGIPEGLADEMVSAVLEDRHGTLWLGTTSGLFRYTGGAFVHVGAEQGLPESVIPALHESPDGTLWVGTLTGAYRYDGQRFTRVSRAQGLPHDVVTAILVDSRGDTWLGTQAGLARLRGSEVTVYGAKQGFSDPIIVMVEDVQGRVWFGSDTGLMRWDGEQKGFQRFTQKDGLPGDLVLALLADPDGTVWVGTETGLGRWRDGTWVRFTVAQGLYDDAVFSLVPDGDGSLWMSSNKGVSRVARRDLEAVAAGERPRLTTLDFDTRDGMRSAECNGNTQPSAWRGQDGRLWFTNLRGAIAVDPVRVHASRQPPEVRIEEVRVQGKPVSVEGPVELEPGASRLEIRFTAFTAVDAARLPFRYRLAGHDDTWVHAEARRALYNGLRPGSYRFEVQAKGRDGGWTEPVSLDVLLEPKLWQRTGFWLLCVLGVSMLAVSVYLLRVGQLKDRERWLAERVQDRTQALARANAELEANMRTLRQAQAQLVQTGRLAAVGQLAAGVGHEINNPLAYIVSNLEHASDEADALARELSGTRDVGTRLKDVNQALREALLGAERVRRIVQDLKMFSRPDEEHQGPVALHAVLDSAVKIAMGELRPRAKLVRDYGDVPHVEGNEARLAQVFLNLLINAAQALPEGQAEANEVRLVTRTNPEGRVVAEVRDTGSGIAPELLGRIFDPFYTTKPVGVGTGLGLSLCHAYLTAMGGTIAVESEAGKGSVFRVTLRAASVAAGAPLLEAGRSAVEVARGQDVSTAEAGVAAETRGDAADAKAEARHVSDSGAVPVPVREAGHGADAGSPAREEVSGATHDAVAAAAVSAGARGPGTAAFTPAHPDGAPRASEAVAPGERRGNGGHMAERDSGTEDTAARSQEARGEDVPVSRGGSALGSRGTSTAEGHATSPPVSSHTGSGSDARGGAASGQGTRTESPSSVSAQAPDAESSRAVRGRVLVVDDDALVSGAIRRTLSRENDVEVLVSARQALEKLTGPEARYDVVLCDLMMPEMTGMDLYDALSQVSPRAAERIVFITGGAFTSTARLFLERVGNPRVEKPFDPEALRQVIRTEVARARREASGRAA</sequence>
<dbReference type="EC" id="2.7.13.3" evidence="2"/>
<dbReference type="Gene3D" id="3.30.565.10">
    <property type="entry name" value="Histidine kinase-like ATPase, C-terminal domain"/>
    <property type="match status" value="1"/>
</dbReference>
<dbReference type="InterPro" id="IPR011123">
    <property type="entry name" value="Y_Y_Y"/>
</dbReference>
<dbReference type="InterPro" id="IPR036097">
    <property type="entry name" value="HisK_dim/P_sf"/>
</dbReference>
<dbReference type="SMART" id="SM00387">
    <property type="entry name" value="HATPase_c"/>
    <property type="match status" value="1"/>
</dbReference>
<dbReference type="eggNOG" id="COG2204">
    <property type="taxonomic scope" value="Bacteria"/>
</dbReference>
<dbReference type="eggNOG" id="COG3292">
    <property type="taxonomic scope" value="Bacteria"/>
</dbReference>
<feature type="domain" description="Response regulatory" evidence="8">
    <location>
        <begin position="1282"/>
        <end position="1399"/>
    </location>
</feature>
<dbReference type="SUPFAM" id="SSF63829">
    <property type="entry name" value="Calcium-dependent phosphotriesterase"/>
    <property type="match status" value="3"/>
</dbReference>
<evidence type="ECO:0000313" key="9">
    <source>
        <dbReference type="EMBL" id="AKQ70420.1"/>
    </source>
</evidence>
<evidence type="ECO:0000259" key="7">
    <source>
        <dbReference type="PROSITE" id="PS50109"/>
    </source>
</evidence>
<organism evidence="9 10">
    <name type="scientific">Pseudomyxococcus hansupus</name>
    <dbReference type="NCBI Taxonomy" id="1297742"/>
    <lineage>
        <taxon>Bacteria</taxon>
        <taxon>Pseudomonadati</taxon>
        <taxon>Myxococcota</taxon>
        <taxon>Myxococcia</taxon>
        <taxon>Myxococcales</taxon>
        <taxon>Cystobacterineae</taxon>
        <taxon>Myxococcaceae</taxon>
        <taxon>Pseudomyxococcus</taxon>
    </lineage>
</organism>
<feature type="compositionally biased region" description="Low complexity" evidence="6">
    <location>
        <begin position="1243"/>
        <end position="1257"/>
    </location>
</feature>
<reference evidence="9 10" key="1">
    <citation type="journal article" date="2016" name="PLoS ONE">
        <title>Complete Genome Sequence and Comparative Genomics of a Novel Myxobacterium Myxococcus hansupus.</title>
        <authorList>
            <person name="Sharma G."/>
            <person name="Narwani T."/>
            <person name="Subramanian S."/>
        </authorList>
    </citation>
    <scope>NUCLEOTIDE SEQUENCE [LARGE SCALE GENOMIC DNA]</scope>
    <source>
        <strain evidence="10">mixupus</strain>
    </source>
</reference>
<feature type="compositionally biased region" description="Basic and acidic residues" evidence="6">
    <location>
        <begin position="1097"/>
        <end position="1112"/>
    </location>
</feature>
<evidence type="ECO:0000256" key="1">
    <source>
        <dbReference type="ARBA" id="ARBA00000085"/>
    </source>
</evidence>
<dbReference type="SMART" id="SM00448">
    <property type="entry name" value="REC"/>
    <property type="match status" value="1"/>
</dbReference>
<evidence type="ECO:0000256" key="3">
    <source>
        <dbReference type="ARBA" id="ARBA00022553"/>
    </source>
</evidence>
<keyword evidence="10" id="KW-1185">Reference proteome</keyword>
<dbReference type="PRINTS" id="PR00344">
    <property type="entry name" value="BCTRLSENSOR"/>
</dbReference>
<dbReference type="SUPFAM" id="SSF55874">
    <property type="entry name" value="ATPase domain of HSP90 chaperone/DNA topoisomerase II/histidine kinase"/>
    <property type="match status" value="1"/>
</dbReference>
<dbReference type="InterPro" id="IPR011110">
    <property type="entry name" value="Reg_prop"/>
</dbReference>